<comment type="caution">
    <text evidence="1">The sequence shown here is derived from an EMBL/GenBank/DDBJ whole genome shotgun (WGS) entry which is preliminary data.</text>
</comment>
<evidence type="ECO:0000313" key="1">
    <source>
        <dbReference type="EMBL" id="GAA3663439.1"/>
    </source>
</evidence>
<accession>A0ABP7BKM7</accession>
<sequence>MLLAVTVSSVALVTTGCSPNSEADAAAPPTGTASPVADTAAAYLDALATGDMEAAAALIDVEPDGAGLLTDAAEHITDVAAGQEVDASWAETDLVDGDSAAVPVSYALGGEDLNGVLEVTREGDDYLVLASPENSAPPFATFTTEDGQASTALYPGLYEPGALARESTLLETGSETVVAMLGGAGTYSLNLSAEGEEAAAALLADGELKTVAQGVLDRCEDDGSEVWVGIDGVAYTCATTGKNWSFEVADGGSAPFFAVVDGVPGVQSETYYAWSAGDPTRYSDEDGFGVVKAFFAVDGDAYVLVPESAEVWPDSWNAM</sequence>
<gene>
    <name evidence="1" type="ORF">GCM10022202_26530</name>
</gene>
<dbReference type="Proteomes" id="UP001410795">
    <property type="component" value="Unassembled WGS sequence"/>
</dbReference>
<reference evidence="2" key="1">
    <citation type="journal article" date="2019" name="Int. J. Syst. Evol. Microbiol.">
        <title>The Global Catalogue of Microorganisms (GCM) 10K type strain sequencing project: providing services to taxonomists for standard genome sequencing and annotation.</title>
        <authorList>
            <consortium name="The Broad Institute Genomics Platform"/>
            <consortium name="The Broad Institute Genome Sequencing Center for Infectious Disease"/>
            <person name="Wu L."/>
            <person name="Ma J."/>
        </authorList>
    </citation>
    <scope>NUCLEOTIDE SEQUENCE [LARGE SCALE GENOMIC DNA]</scope>
    <source>
        <strain evidence="2">JCM 16546</strain>
    </source>
</reference>
<organism evidence="1 2">
    <name type="scientific">Microbacterium marinilacus</name>
    <dbReference type="NCBI Taxonomy" id="415209"/>
    <lineage>
        <taxon>Bacteria</taxon>
        <taxon>Bacillati</taxon>
        <taxon>Actinomycetota</taxon>
        <taxon>Actinomycetes</taxon>
        <taxon>Micrococcales</taxon>
        <taxon>Microbacteriaceae</taxon>
        <taxon>Microbacterium</taxon>
    </lineage>
</organism>
<name>A0ABP7BKM7_9MICO</name>
<proteinExistence type="predicted"/>
<dbReference type="EMBL" id="BAAAYV010000012">
    <property type="protein sequence ID" value="GAA3663439.1"/>
    <property type="molecule type" value="Genomic_DNA"/>
</dbReference>
<evidence type="ECO:0000313" key="2">
    <source>
        <dbReference type="Proteomes" id="UP001410795"/>
    </source>
</evidence>
<protein>
    <submittedName>
        <fullName evidence="1">Uncharacterized protein</fullName>
    </submittedName>
</protein>
<keyword evidence="2" id="KW-1185">Reference proteome</keyword>